<accession>J4G234</accession>
<gene>
    <name evidence="3" type="ORF">FIBRA_02629</name>
</gene>
<evidence type="ECO:0000313" key="3">
    <source>
        <dbReference type="EMBL" id="CCM00593.1"/>
    </source>
</evidence>
<sequence>MAQVTDQASSLSTWIATSTILDWLKPPRGEAIARLRTNVLGMFTLALLTHLLPLPSPWIAIAILRGKASSSSIYYNLCALETLVLAVLAFNIVQASYALRYPRAIPKSRPPPSPARMVHTSPPPRQWHLKGLSPNSSPQRQKSFSYASSPLSTPSRTLSYTIPPSIATPPDLSFTSSLGSVPGSPASPLAAYRGKHSTMAGRAFDGSLLSRLALEDSSDEE</sequence>
<evidence type="ECO:0000313" key="4">
    <source>
        <dbReference type="Proteomes" id="UP000006352"/>
    </source>
</evidence>
<name>J4G234_9APHY</name>
<feature type="transmembrane region" description="Helical" evidence="2">
    <location>
        <begin position="73"/>
        <end position="99"/>
    </location>
</feature>
<reference evidence="3 4" key="1">
    <citation type="journal article" date="2012" name="Appl. Environ. Microbiol.">
        <title>Short-read sequencing for genomic analysis of the brown rot fungus Fibroporia radiculosa.</title>
        <authorList>
            <person name="Tang J.D."/>
            <person name="Perkins A.D."/>
            <person name="Sonstegard T.S."/>
            <person name="Schroeder S.G."/>
            <person name="Burgess S.C."/>
            <person name="Diehl S.V."/>
        </authorList>
    </citation>
    <scope>NUCLEOTIDE SEQUENCE [LARGE SCALE GENOMIC DNA]</scope>
    <source>
        <strain evidence="3 4">TFFH 294</strain>
    </source>
</reference>
<keyword evidence="2" id="KW-1133">Transmembrane helix</keyword>
<proteinExistence type="predicted"/>
<keyword evidence="2" id="KW-0812">Transmembrane</keyword>
<dbReference type="EMBL" id="HE796993">
    <property type="protein sequence ID" value="CCM00593.1"/>
    <property type="molecule type" value="Genomic_DNA"/>
</dbReference>
<keyword evidence="4" id="KW-1185">Reference proteome</keyword>
<evidence type="ECO:0000256" key="1">
    <source>
        <dbReference type="SAM" id="MobiDB-lite"/>
    </source>
</evidence>
<dbReference type="HOGENOM" id="CLU_081360_0_0_1"/>
<dbReference type="GeneID" id="24095504"/>
<dbReference type="RefSeq" id="XP_012179876.1">
    <property type="nucleotide sequence ID" value="XM_012324486.1"/>
</dbReference>
<dbReference type="STRING" id="599839.J4G234"/>
<protein>
    <submittedName>
        <fullName evidence="3">Uncharacterized protein</fullName>
    </submittedName>
</protein>
<dbReference type="OrthoDB" id="3248709at2759"/>
<keyword evidence="2" id="KW-0472">Membrane</keyword>
<feature type="compositionally biased region" description="Polar residues" evidence="1">
    <location>
        <begin position="133"/>
        <end position="147"/>
    </location>
</feature>
<evidence type="ECO:0000256" key="2">
    <source>
        <dbReference type="SAM" id="Phobius"/>
    </source>
</evidence>
<dbReference type="Proteomes" id="UP000006352">
    <property type="component" value="Unassembled WGS sequence"/>
</dbReference>
<feature type="transmembrane region" description="Helical" evidence="2">
    <location>
        <begin position="35"/>
        <end position="53"/>
    </location>
</feature>
<dbReference type="InParanoid" id="J4G234"/>
<organism evidence="3 4">
    <name type="scientific">Fibroporia radiculosa</name>
    <dbReference type="NCBI Taxonomy" id="599839"/>
    <lineage>
        <taxon>Eukaryota</taxon>
        <taxon>Fungi</taxon>
        <taxon>Dikarya</taxon>
        <taxon>Basidiomycota</taxon>
        <taxon>Agaricomycotina</taxon>
        <taxon>Agaricomycetes</taxon>
        <taxon>Polyporales</taxon>
        <taxon>Fibroporiaceae</taxon>
        <taxon>Fibroporia</taxon>
    </lineage>
</organism>
<dbReference type="AlphaFoldDB" id="J4G234"/>
<feature type="region of interest" description="Disordered" evidence="1">
    <location>
        <begin position="108"/>
        <end position="154"/>
    </location>
</feature>